<dbReference type="PROSITE" id="PS50172">
    <property type="entry name" value="BRCT"/>
    <property type="match status" value="2"/>
</dbReference>
<evidence type="ECO:0000256" key="2">
    <source>
        <dbReference type="ARBA" id="ARBA00004123"/>
    </source>
</evidence>
<name>A0A1E3HIN1_9TREE</name>
<dbReference type="Gene3D" id="3.40.50.10190">
    <property type="entry name" value="BRCT domain"/>
    <property type="match status" value="2"/>
</dbReference>
<keyword evidence="6" id="KW-0677">Repeat</keyword>
<dbReference type="SUPFAM" id="SSF52113">
    <property type="entry name" value="BRCT domain"/>
    <property type="match status" value="2"/>
</dbReference>
<evidence type="ECO:0000256" key="3">
    <source>
        <dbReference type="ARBA" id="ARBA00007572"/>
    </source>
</evidence>
<dbReference type="Proteomes" id="UP000094065">
    <property type="component" value="Unassembled WGS sequence"/>
</dbReference>
<dbReference type="CDD" id="cd07968">
    <property type="entry name" value="OBF_DNA_ligase_IV"/>
    <property type="match status" value="1"/>
</dbReference>
<dbReference type="CDD" id="cd07903">
    <property type="entry name" value="Adenylation_DNA_ligase_IV"/>
    <property type="match status" value="1"/>
</dbReference>
<evidence type="ECO:0000256" key="15">
    <source>
        <dbReference type="RuleBase" id="RU000617"/>
    </source>
</evidence>
<keyword evidence="7 15" id="KW-0547">Nucleotide-binding</keyword>
<dbReference type="PROSITE" id="PS50160">
    <property type="entry name" value="DNA_LIGASE_A3"/>
    <property type="match status" value="1"/>
</dbReference>
<dbReference type="InterPro" id="IPR012340">
    <property type="entry name" value="NA-bd_OB-fold"/>
</dbReference>
<evidence type="ECO:0000313" key="20">
    <source>
        <dbReference type="EMBL" id="ODN76212.1"/>
    </source>
</evidence>
<comment type="cofactor">
    <cofactor evidence="1">
        <name>Mg(2+)</name>
        <dbReference type="ChEBI" id="CHEBI:18420"/>
    </cofactor>
</comment>
<dbReference type="GO" id="GO:0003677">
    <property type="term" value="F:DNA binding"/>
    <property type="evidence" value="ECO:0007669"/>
    <property type="project" value="InterPro"/>
</dbReference>
<evidence type="ECO:0000256" key="7">
    <source>
        <dbReference type="ARBA" id="ARBA00022741"/>
    </source>
</evidence>
<comment type="catalytic activity">
    <reaction evidence="14 15">
        <text>ATP + (deoxyribonucleotide)n-3'-hydroxyl + 5'-phospho-(deoxyribonucleotide)m = (deoxyribonucleotide)n+m + AMP + diphosphate.</text>
        <dbReference type="EC" id="6.5.1.1"/>
    </reaction>
</comment>
<keyword evidence="21" id="KW-1185">Reference proteome</keyword>
<dbReference type="InterPro" id="IPR029710">
    <property type="entry name" value="LIG4"/>
</dbReference>
<feature type="region of interest" description="Disordered" evidence="17">
    <location>
        <begin position="22"/>
        <end position="44"/>
    </location>
</feature>
<dbReference type="GO" id="GO:0006310">
    <property type="term" value="P:DNA recombination"/>
    <property type="evidence" value="ECO:0007669"/>
    <property type="project" value="UniProtKB-KW"/>
</dbReference>
<dbReference type="Gene3D" id="1.10.3260.10">
    <property type="entry name" value="DNA ligase, ATP-dependent, N-terminal domain"/>
    <property type="match status" value="1"/>
</dbReference>
<dbReference type="Pfam" id="PF00533">
    <property type="entry name" value="BRCT"/>
    <property type="match status" value="1"/>
</dbReference>
<feature type="domain" description="BRCT" evidence="19">
    <location>
        <begin position="981"/>
        <end position="1091"/>
    </location>
</feature>
<evidence type="ECO:0000256" key="16">
    <source>
        <dbReference type="RuleBase" id="RU004196"/>
    </source>
</evidence>
<keyword evidence="9 15" id="KW-0067">ATP-binding</keyword>
<feature type="compositionally biased region" description="Pro residues" evidence="17">
    <location>
        <begin position="24"/>
        <end position="39"/>
    </location>
</feature>
<dbReference type="InterPro" id="IPR012310">
    <property type="entry name" value="DNA_ligase_ATP-dep_cent"/>
</dbReference>
<dbReference type="Gene3D" id="3.30.470.30">
    <property type="entry name" value="DNA ligase/mRNA capping enzyme"/>
    <property type="match status" value="1"/>
</dbReference>
<evidence type="ECO:0000256" key="9">
    <source>
        <dbReference type="ARBA" id="ARBA00022840"/>
    </source>
</evidence>
<keyword evidence="5" id="KW-0479">Metal-binding</keyword>
<feature type="domain" description="BRCT" evidence="19">
    <location>
        <begin position="710"/>
        <end position="800"/>
    </location>
</feature>
<dbReference type="CDD" id="cd18435">
    <property type="entry name" value="BRCT_BRC1_like_rpt1"/>
    <property type="match status" value="1"/>
</dbReference>
<dbReference type="PANTHER" id="PTHR45997">
    <property type="entry name" value="DNA LIGASE 4"/>
    <property type="match status" value="1"/>
</dbReference>
<dbReference type="Pfam" id="PF16589">
    <property type="entry name" value="BRCT_2"/>
    <property type="match status" value="1"/>
</dbReference>
<dbReference type="InterPro" id="IPR000977">
    <property type="entry name" value="DNA_ligase_ATP-dep"/>
</dbReference>
<dbReference type="Gene3D" id="2.40.50.140">
    <property type="entry name" value="Nucleic acid-binding proteins"/>
    <property type="match status" value="1"/>
</dbReference>
<comment type="subcellular location">
    <subcellularLocation>
        <location evidence="2">Nucleus</location>
    </subcellularLocation>
</comment>
<dbReference type="OrthoDB" id="151490at2759"/>
<dbReference type="GO" id="GO:0006303">
    <property type="term" value="P:double-strand break repair via nonhomologous end joining"/>
    <property type="evidence" value="ECO:0007669"/>
    <property type="project" value="TreeGrafter"/>
</dbReference>
<dbReference type="InterPro" id="IPR036599">
    <property type="entry name" value="DNA_ligase_N_sf"/>
</dbReference>
<dbReference type="NCBIfam" id="TIGR00574">
    <property type="entry name" value="dnl1"/>
    <property type="match status" value="1"/>
</dbReference>
<dbReference type="PANTHER" id="PTHR45997:SF1">
    <property type="entry name" value="DNA LIGASE 4"/>
    <property type="match status" value="1"/>
</dbReference>
<keyword evidence="13" id="KW-0539">Nucleus</keyword>
<dbReference type="Pfam" id="PF01068">
    <property type="entry name" value="DNA_ligase_A_M"/>
    <property type="match status" value="1"/>
</dbReference>
<dbReference type="GO" id="GO:0071897">
    <property type="term" value="P:DNA biosynthetic process"/>
    <property type="evidence" value="ECO:0007669"/>
    <property type="project" value="InterPro"/>
</dbReference>
<dbReference type="SMART" id="SM00292">
    <property type="entry name" value="BRCT"/>
    <property type="match status" value="2"/>
</dbReference>
<evidence type="ECO:0000256" key="4">
    <source>
        <dbReference type="ARBA" id="ARBA00022598"/>
    </source>
</evidence>
<feature type="non-terminal residue" evidence="20">
    <location>
        <position position="1"/>
    </location>
</feature>
<evidence type="ECO:0000256" key="14">
    <source>
        <dbReference type="ARBA" id="ARBA00034003"/>
    </source>
</evidence>
<keyword evidence="4 15" id="KW-0436">Ligase</keyword>
<dbReference type="RefSeq" id="XP_018991743.1">
    <property type="nucleotide sequence ID" value="XM_019140592.1"/>
</dbReference>
<dbReference type="InterPro" id="IPR044125">
    <property type="entry name" value="Adenylation_DNA_ligase_IV"/>
</dbReference>
<evidence type="ECO:0000256" key="5">
    <source>
        <dbReference type="ARBA" id="ARBA00022723"/>
    </source>
</evidence>
<sequence>MYWIVDYHLLTQYIPAAMVRGYHPDPPPSQDDSKLPPPMTLERPPECVNRNSTPAFYVVVSALESIRKQKQHDKHQTLVRLFALWRQNVGNDLYPLIRLLIPDKDRERPNYNLKEAALANAYIEALGLEKHSEAGDSMIHWKQPVDGEDSSGDFARVCFKVIEPRCVVENGQWSVEAINHTLDELTKSKGDKKDKSRIFRQVNTYCTALEQEWLIRIILKDLKTSIREKGILQAFHPDAMQLYDKCSDLKRVCWELWDPERRLNTNDIQLELFNPFRPQLCAMAKDHTHDSIAKLVGAPYKEFIMEEKLDGERIQLHMRGNGAQWFYCSRKAKDYTYLYGAHPGQGSMTKYISDIFQDQVRNVILDGEMMVWDPMLGKYLAFGTLKTAASMNNTDPNEPRPCFKVFDILYLNDNCLIDKRLSERKRLLRGGRIFKDIEKYTGRFELVEEKMGKTGKDITSYLERIMEARGEGIVVKKPDSKYSTGSRDVDWVKVKPEYSDQMGETFDLLVLGGWWGKGGRSGKVSSLLCGLREQEEIGEDGERPTFQTFCSIGTGLRYSDYTWTMDTRGQYFKQYDRKNPPPWMKMGSIGLDDKPDVYIEPEHSFVIKVKASEIVPAAGGYGIGYTLRFPRATHVFGGELDKFRESREEKVEHRDMWHCWTVGTFFDQMNSPVKKYQESQGPNKKRKVTLPKKNPFMVSAMGQVLSRDRVKGDLFDGVTFFIAKGTPAHPKAELEALVHEHGGLYSQGQLPNLSAKVISPDEKSPSVRAQIRKGVDVIKPEWLFQCIKRDYILPLIKEFLVHASAESKASRYYDRTLEHLQAISDDEEEEEEEENVAEPLNEVAEEEEDDAAREMKYKKKKADREEREEQEQREKRKTAEQRRLEADWGMRDVPKLGNDSSDEEYNRGKYDEDEDTEDEYGGRELDGDEDDEAADSHDSDGEENGQDEFRTMPVGATTPFSEYDVQAVATMGDESDAMKYDEEKIFRHLAFYLDTSENAELNGLAPSSPTTSIKERLARVEKLLQDGGGRITTDLNDPKLTHIVMDEDDNGRYEELTKKTSKPKMKHIVLPSWVEDCASEETLLHEDIHKPK</sequence>
<feature type="domain" description="ATP-dependent DNA ligase family profile" evidence="18">
    <location>
        <begin position="394"/>
        <end position="533"/>
    </location>
</feature>
<evidence type="ECO:0000256" key="12">
    <source>
        <dbReference type="ARBA" id="ARBA00023204"/>
    </source>
</evidence>
<dbReference type="PROSITE" id="PS00697">
    <property type="entry name" value="DNA_LIGASE_A1"/>
    <property type="match status" value="1"/>
</dbReference>
<dbReference type="SUPFAM" id="SSF117018">
    <property type="entry name" value="ATP-dependent DNA ligase DNA-binding domain"/>
    <property type="match status" value="1"/>
</dbReference>
<evidence type="ECO:0000259" key="18">
    <source>
        <dbReference type="PROSITE" id="PS50160"/>
    </source>
</evidence>
<keyword evidence="10" id="KW-0460">Magnesium</keyword>
<gene>
    <name evidence="20" type="ORF">L202_06134</name>
</gene>
<feature type="compositionally biased region" description="Basic and acidic residues" evidence="17">
    <location>
        <begin position="862"/>
        <end position="894"/>
    </location>
</feature>
<feature type="compositionally biased region" description="Acidic residues" evidence="17">
    <location>
        <begin position="824"/>
        <end position="836"/>
    </location>
</feature>
<evidence type="ECO:0000256" key="17">
    <source>
        <dbReference type="SAM" id="MobiDB-lite"/>
    </source>
</evidence>
<dbReference type="GO" id="GO:0046872">
    <property type="term" value="F:metal ion binding"/>
    <property type="evidence" value="ECO:0007669"/>
    <property type="project" value="UniProtKB-KW"/>
</dbReference>
<dbReference type="InterPro" id="IPR012308">
    <property type="entry name" value="DNA_ligase_ATP-dep_N"/>
</dbReference>
<comment type="similarity">
    <text evidence="3 16">Belongs to the ATP-dependent DNA ligase family.</text>
</comment>
<dbReference type="AlphaFoldDB" id="A0A1E3HIN1"/>
<dbReference type="GeneID" id="30157443"/>
<proteinExistence type="inferred from homology"/>
<dbReference type="GO" id="GO:0032807">
    <property type="term" value="C:DNA ligase IV complex"/>
    <property type="evidence" value="ECO:0007669"/>
    <property type="project" value="TreeGrafter"/>
</dbReference>
<evidence type="ECO:0000256" key="11">
    <source>
        <dbReference type="ARBA" id="ARBA00023172"/>
    </source>
</evidence>
<evidence type="ECO:0000256" key="8">
    <source>
        <dbReference type="ARBA" id="ARBA00022763"/>
    </source>
</evidence>
<evidence type="ECO:0000256" key="10">
    <source>
        <dbReference type="ARBA" id="ARBA00022842"/>
    </source>
</evidence>
<dbReference type="Pfam" id="PF04675">
    <property type="entry name" value="DNA_ligase_A_N"/>
    <property type="match status" value="1"/>
</dbReference>
<dbReference type="GO" id="GO:0006297">
    <property type="term" value="P:nucleotide-excision repair, DNA gap filling"/>
    <property type="evidence" value="ECO:0007669"/>
    <property type="project" value="TreeGrafter"/>
</dbReference>
<protein>
    <recommendedName>
        <fullName evidence="15">DNA ligase</fullName>
        <ecNumber evidence="15">6.5.1.1</ecNumber>
    </recommendedName>
</protein>
<evidence type="ECO:0000259" key="19">
    <source>
        <dbReference type="PROSITE" id="PS50172"/>
    </source>
</evidence>
<dbReference type="EC" id="6.5.1.1" evidence="15"/>
<keyword evidence="8 15" id="KW-0227">DNA damage</keyword>
<comment type="caution">
    <text evidence="20">The sequence shown here is derived from an EMBL/GenBank/DDBJ whole genome shotgun (WGS) entry which is preliminary data.</text>
</comment>
<evidence type="ECO:0000256" key="13">
    <source>
        <dbReference type="ARBA" id="ARBA00023242"/>
    </source>
</evidence>
<evidence type="ECO:0000256" key="1">
    <source>
        <dbReference type="ARBA" id="ARBA00001946"/>
    </source>
</evidence>
<feature type="region of interest" description="Disordered" evidence="17">
    <location>
        <begin position="823"/>
        <end position="958"/>
    </location>
</feature>
<keyword evidence="12 15" id="KW-0234">DNA repair</keyword>
<dbReference type="GO" id="GO:0005524">
    <property type="term" value="F:ATP binding"/>
    <property type="evidence" value="ECO:0007669"/>
    <property type="project" value="UniProtKB-KW"/>
</dbReference>
<dbReference type="SUPFAM" id="SSF56091">
    <property type="entry name" value="DNA ligase/mRNA capping enzyme, catalytic domain"/>
    <property type="match status" value="1"/>
</dbReference>
<keyword evidence="11 15" id="KW-0233">DNA recombination</keyword>
<organism evidence="20 21">
    <name type="scientific">Cryptococcus amylolentus CBS 6039</name>
    <dbReference type="NCBI Taxonomy" id="1295533"/>
    <lineage>
        <taxon>Eukaryota</taxon>
        <taxon>Fungi</taxon>
        <taxon>Dikarya</taxon>
        <taxon>Basidiomycota</taxon>
        <taxon>Agaricomycotina</taxon>
        <taxon>Tremellomycetes</taxon>
        <taxon>Tremellales</taxon>
        <taxon>Cryptococcaceae</taxon>
        <taxon>Cryptococcus</taxon>
    </lineage>
</organism>
<dbReference type="InterPro" id="IPR001357">
    <property type="entry name" value="BRCT_dom"/>
</dbReference>
<evidence type="ECO:0000313" key="21">
    <source>
        <dbReference type="Proteomes" id="UP000094065"/>
    </source>
</evidence>
<accession>A0A1E3HIN1</accession>
<dbReference type="GO" id="GO:0003910">
    <property type="term" value="F:DNA ligase (ATP) activity"/>
    <property type="evidence" value="ECO:0007669"/>
    <property type="project" value="UniProtKB-EC"/>
</dbReference>
<reference evidence="20 21" key="1">
    <citation type="submission" date="2016-06" db="EMBL/GenBank/DDBJ databases">
        <title>Evolution of pathogenesis and genome organization in the Tremellales.</title>
        <authorList>
            <person name="Cuomo C."/>
            <person name="Litvintseva A."/>
            <person name="Heitman J."/>
            <person name="Chen Y."/>
            <person name="Sun S."/>
            <person name="Springer D."/>
            <person name="Dromer F."/>
            <person name="Young S."/>
            <person name="Zeng Q."/>
            <person name="Chapman S."/>
            <person name="Gujja S."/>
            <person name="Saif S."/>
            <person name="Birren B."/>
        </authorList>
    </citation>
    <scope>NUCLEOTIDE SEQUENCE [LARGE SCALE GENOMIC DNA]</scope>
    <source>
        <strain evidence="20 21">CBS 6039</strain>
    </source>
</reference>
<dbReference type="InterPro" id="IPR016059">
    <property type="entry name" value="DNA_ligase_ATP-dep_CS"/>
</dbReference>
<evidence type="ECO:0000256" key="6">
    <source>
        <dbReference type="ARBA" id="ARBA00022737"/>
    </source>
</evidence>
<dbReference type="SUPFAM" id="SSF50249">
    <property type="entry name" value="Nucleic acid-binding proteins"/>
    <property type="match status" value="1"/>
</dbReference>
<dbReference type="EMBL" id="AWGJ01000009">
    <property type="protein sequence ID" value="ODN76212.1"/>
    <property type="molecule type" value="Genomic_DNA"/>
</dbReference>
<dbReference type="InterPro" id="IPR036420">
    <property type="entry name" value="BRCT_dom_sf"/>
</dbReference>